<dbReference type="Proteomes" id="UP000064967">
    <property type="component" value="Chromosome"/>
</dbReference>
<evidence type="ECO:0000313" key="2">
    <source>
        <dbReference type="Proteomes" id="UP000064967"/>
    </source>
</evidence>
<reference evidence="1 2" key="1">
    <citation type="submission" date="2015-08" db="EMBL/GenBank/DDBJ databases">
        <authorList>
            <person name="Babu N.S."/>
            <person name="Beckwith C.J."/>
            <person name="Beseler K.G."/>
            <person name="Brison A."/>
            <person name="Carone J.V."/>
            <person name="Caskin T.P."/>
            <person name="Diamond M."/>
            <person name="Durham M.E."/>
            <person name="Foxe J.M."/>
            <person name="Go M."/>
            <person name="Henderson B.A."/>
            <person name="Jones I.B."/>
            <person name="McGettigan J.A."/>
            <person name="Micheletti S.J."/>
            <person name="Nasrallah M.E."/>
            <person name="Ortiz D."/>
            <person name="Piller C.R."/>
            <person name="Privatt S.R."/>
            <person name="Schneider S.L."/>
            <person name="Sharp S."/>
            <person name="Smith T.C."/>
            <person name="Stanton J.D."/>
            <person name="Ullery H.E."/>
            <person name="Wilson R.J."/>
            <person name="Serrano M.G."/>
            <person name="Buck G."/>
            <person name="Lee V."/>
            <person name="Wang Y."/>
            <person name="Carvalho R."/>
            <person name="Voegtly L."/>
            <person name="Shi R."/>
            <person name="Duckworth R."/>
            <person name="Johnson A."/>
            <person name="Loviza R."/>
            <person name="Walstead R."/>
            <person name="Shah Z."/>
            <person name="Kiflezghi M."/>
            <person name="Wade K."/>
            <person name="Ball S.L."/>
            <person name="Bradley K.W."/>
            <person name="Asai D.J."/>
            <person name="Bowman C.A."/>
            <person name="Russell D.A."/>
            <person name="Pope W.H."/>
            <person name="Jacobs-Sera D."/>
            <person name="Hendrix R.W."/>
            <person name="Hatfull G.F."/>
        </authorList>
    </citation>
    <scope>NUCLEOTIDE SEQUENCE [LARGE SCALE GENOMIC DNA]</scope>
    <source>
        <strain evidence="1 2">DSM 27648</strain>
    </source>
</reference>
<dbReference type="KEGG" id="llu:AKJ09_08555"/>
<accession>A0A0K1Q8B0</accession>
<dbReference type="EMBL" id="CP012333">
    <property type="protein sequence ID" value="AKV01892.1"/>
    <property type="molecule type" value="Genomic_DNA"/>
</dbReference>
<organism evidence="1 2">
    <name type="scientific">Labilithrix luteola</name>
    <dbReference type="NCBI Taxonomy" id="1391654"/>
    <lineage>
        <taxon>Bacteria</taxon>
        <taxon>Pseudomonadati</taxon>
        <taxon>Myxococcota</taxon>
        <taxon>Polyangia</taxon>
        <taxon>Polyangiales</taxon>
        <taxon>Labilitrichaceae</taxon>
        <taxon>Labilithrix</taxon>
    </lineage>
</organism>
<evidence type="ECO:0000313" key="1">
    <source>
        <dbReference type="EMBL" id="AKV01892.1"/>
    </source>
</evidence>
<dbReference type="STRING" id="1391654.AKJ09_08555"/>
<proteinExistence type="predicted"/>
<sequence length="45" mass="5469">MDVSRCARHNVFMRESNRRIIERYFEEVWNQGKLDVLDELLTPTT</sequence>
<name>A0A0K1Q8B0_9BACT</name>
<keyword evidence="2" id="KW-1185">Reference proteome</keyword>
<dbReference type="AlphaFoldDB" id="A0A0K1Q8B0"/>
<dbReference type="Gene3D" id="3.10.450.50">
    <property type="match status" value="1"/>
</dbReference>
<gene>
    <name evidence="1" type="ORF">AKJ09_08555</name>
</gene>
<protein>
    <submittedName>
        <fullName evidence="1">Uncharacterized protein</fullName>
    </submittedName>
</protein>